<dbReference type="SMART" id="SM00089">
    <property type="entry name" value="PKD"/>
    <property type="match status" value="4"/>
</dbReference>
<dbReference type="Pfam" id="PF18911">
    <property type="entry name" value="PKD_4"/>
    <property type="match status" value="4"/>
</dbReference>
<dbReference type="Pfam" id="PF05048">
    <property type="entry name" value="NosD"/>
    <property type="match status" value="1"/>
</dbReference>
<dbReference type="InterPro" id="IPR011050">
    <property type="entry name" value="Pectin_lyase_fold/virulence"/>
</dbReference>
<dbReference type="SMART" id="SM00710">
    <property type="entry name" value="PbH1"/>
    <property type="match status" value="5"/>
</dbReference>
<dbReference type="STRING" id="188937.MA_1292"/>
<reference evidence="4 5" key="1">
    <citation type="journal article" date="2002" name="Genome Res.">
        <title>The genome of Methanosarcina acetivorans reveals extensive metabolic and physiological diversity.</title>
        <authorList>
            <person name="Galagan J.E."/>
            <person name="Nusbaum C."/>
            <person name="Roy A."/>
            <person name="Endrizzi M.G."/>
            <person name="Macdonald P."/>
            <person name="FitzHugh W."/>
            <person name="Calvo S."/>
            <person name="Engels R."/>
            <person name="Smirnov S."/>
            <person name="Atnoor D."/>
            <person name="Brown A."/>
            <person name="Allen N."/>
            <person name="Naylor J."/>
            <person name="Stange-Thomann N."/>
            <person name="DeArellano K."/>
            <person name="Johnson R."/>
            <person name="Linton L."/>
            <person name="McEwan P."/>
            <person name="McKernan K."/>
            <person name="Talamas J."/>
            <person name="Tirrell A."/>
            <person name="Ye W."/>
            <person name="Zimmer A."/>
            <person name="Barber R.D."/>
            <person name="Cann I."/>
            <person name="Graham D.E."/>
            <person name="Grahame D.A."/>
            <person name="Guss A."/>
            <person name="Hedderich R."/>
            <person name="Ingram-Smith C."/>
            <person name="Kuettner C.H."/>
            <person name="Krzycki J.A."/>
            <person name="Leigh J.A."/>
            <person name="Li W."/>
            <person name="Liu J."/>
            <person name="Mukhopadhyay B."/>
            <person name="Reeve J.N."/>
            <person name="Smith K."/>
            <person name="Springer T.A."/>
            <person name="Umayam L.A."/>
            <person name="White O."/>
            <person name="White R.H."/>
            <person name="de Macario E.C."/>
            <person name="Ferry J.G."/>
            <person name="Jarrell K.F."/>
            <person name="Jing H."/>
            <person name="Macario A.J.L."/>
            <person name="Paulsen I."/>
            <person name="Pritchett M."/>
            <person name="Sowers K.R."/>
            <person name="Swanson R.V."/>
            <person name="Zinder S.H."/>
            <person name="Lander E."/>
            <person name="Metcalf W.W."/>
            <person name="Birren B."/>
        </authorList>
    </citation>
    <scope>NUCLEOTIDE SEQUENCE [LARGE SCALE GENOMIC DNA]</scope>
    <source>
        <strain evidence="5">ATCC 35395 / DSM 2834 / JCM 12185 / C2A</strain>
    </source>
</reference>
<feature type="domain" description="PKD" evidence="3">
    <location>
        <begin position="459"/>
        <end position="523"/>
    </location>
</feature>
<gene>
    <name evidence="4" type="ordered locus">MA_1292</name>
</gene>
<dbReference type="GO" id="GO:0006518">
    <property type="term" value="P:peptide metabolic process"/>
    <property type="evidence" value="ECO:0000318"/>
    <property type="project" value="GO_Central"/>
</dbReference>
<dbReference type="InterPro" id="IPR035986">
    <property type="entry name" value="PKD_dom_sf"/>
</dbReference>
<protein>
    <submittedName>
        <fullName evidence="4">Cell surface protein</fullName>
    </submittedName>
</protein>
<sequence length="957" mass="101896">MKSKTLFIVFTLIFLIGVPSTVSARDIIVGNGSGSYSTIQEALDGAEAGDVIIIKPGTYVENINVSKARLTIKPETNNVFIEPADSTKATIILSNVGITLTGFDIDGSVYVNNAMLGNSEYYLNNMSQITNNVIENGGIGVGSESSGIIISGNKITGGTGIDVACCGDYNEITDNDILNCSTGIYVYDERYVPPISGNKINNCDVGIHVSGLYYDLENNEITNCGVGVIAGETGGASLIGNKIMYCSDCGLKVLGSLETKGAYNNYFNNTVNVKFGDYEDTYTWNTSLTEGTNIFGGPYLGGNYWAKPDGTGFSQTAVDANGDGIADSAYAISEKNYDYLPLTAKYNSASPASDFTANVTSGTAPLVVLFTDTGSGVTPTSWLWDFGDGITSKHARTATHTFTNPGTYDVSLTVTNAAGSSTVNKSNYISVTPPQAPVADFFSPEVNDLRDFGESIPINETVSFIDNSTGSPMSWLWDFGDGATSTARNPEHAYSARGGYTVNLTVTNSFGSNTTSKYGYVLVGVIDAPAIPAYFSSDVRSGNAPLTVTFVDDLDAESPNYPIWREWDFGDGVVQTYMVDDNDSATPYAMHVYKKPGKYTVTLYMDNRGGNSIITKYHYITVTDPNATVVNFSANVSSGPAPLVVLFTDTSTGPAPSSWLWDFGDGINSKHAMNATHTFTEPGNYTVSLTVENSAGNNTVTKTDYIVVTDPVATSSSGGSSHKSSGGSSGGGGGGSPEPAKNVEVKELSQVFITNGNEVKFDFTKNATCVVYVGFDAKRTLGKTTTIVEQLKNSSSLVSELPEGEVYKSFNIWVGSGETSSSKNIENPVIGFKVEKAWIQDKGIDQASISLNRYKDEKWEQFPASLSGEDDKFLYFTAETPGFSSFAITGESKSTLGGSETGANLGSETRAVDETDEGNEGPEAEQEADPKESASLPGFEMIYGMAGLLAVFLYRRK</sequence>
<feature type="region of interest" description="Disordered" evidence="2">
    <location>
        <begin position="713"/>
        <end position="741"/>
    </location>
</feature>
<feature type="compositionally biased region" description="Low complexity" evidence="2">
    <location>
        <begin position="715"/>
        <end position="726"/>
    </location>
</feature>
<keyword evidence="5" id="KW-1185">Reference proteome</keyword>
<dbReference type="InterPro" id="IPR013783">
    <property type="entry name" value="Ig-like_fold"/>
</dbReference>
<dbReference type="KEGG" id="mac:MA_1292"/>
<feature type="region of interest" description="Disordered" evidence="2">
    <location>
        <begin position="894"/>
        <end position="935"/>
    </location>
</feature>
<dbReference type="GO" id="GO:0005615">
    <property type="term" value="C:extracellular space"/>
    <property type="evidence" value="ECO:0000318"/>
    <property type="project" value="GO_Central"/>
</dbReference>
<dbReference type="SUPFAM" id="SSF49299">
    <property type="entry name" value="PKD domain"/>
    <property type="match status" value="4"/>
</dbReference>
<dbReference type="SUPFAM" id="SSF51126">
    <property type="entry name" value="Pectin lyase-like"/>
    <property type="match status" value="1"/>
</dbReference>
<dbReference type="InterPro" id="IPR007742">
    <property type="entry name" value="NosD_dom"/>
</dbReference>
<dbReference type="Gene3D" id="2.60.40.10">
    <property type="entry name" value="Immunoglobulins"/>
    <property type="match status" value="4"/>
</dbReference>
<dbReference type="InterPro" id="IPR026453">
    <property type="entry name" value="PGF_pre_PGF"/>
</dbReference>
<dbReference type="GeneID" id="68225918"/>
<dbReference type="InterPro" id="IPR022409">
    <property type="entry name" value="PKD/Chitinase_dom"/>
</dbReference>
<feature type="compositionally biased region" description="Acidic residues" evidence="2">
    <location>
        <begin position="914"/>
        <end position="927"/>
    </location>
</feature>
<dbReference type="RefSeq" id="WP_011021313.1">
    <property type="nucleotide sequence ID" value="NC_003552.1"/>
</dbReference>
<feature type="domain" description="PKD" evidence="3">
    <location>
        <begin position="351"/>
        <end position="432"/>
    </location>
</feature>
<dbReference type="CDD" id="cd00146">
    <property type="entry name" value="PKD"/>
    <property type="match status" value="4"/>
</dbReference>
<dbReference type="InterPro" id="IPR000601">
    <property type="entry name" value="PKD_dom"/>
</dbReference>
<dbReference type="Pfam" id="PF18204">
    <property type="entry name" value="PGF-CTERM"/>
    <property type="match status" value="1"/>
</dbReference>
<evidence type="ECO:0000256" key="1">
    <source>
        <dbReference type="ARBA" id="ARBA00022729"/>
    </source>
</evidence>
<feature type="domain" description="PKD" evidence="3">
    <location>
        <begin position="531"/>
        <end position="627"/>
    </location>
</feature>
<dbReference type="NCBIfam" id="TIGR04213">
    <property type="entry name" value="PGF_pre_PGF"/>
    <property type="match status" value="1"/>
</dbReference>
<dbReference type="InterPro" id="IPR026371">
    <property type="entry name" value="PGF_CTERM"/>
</dbReference>
<dbReference type="InParanoid" id="Q8TR89"/>
<name>Q8TR89_METAC</name>
<dbReference type="GO" id="GO:0004181">
    <property type="term" value="F:metallocarboxypeptidase activity"/>
    <property type="evidence" value="ECO:0000318"/>
    <property type="project" value="GO_Central"/>
</dbReference>
<dbReference type="EnsemblBacteria" id="AAM04711">
    <property type="protein sequence ID" value="AAM04711"/>
    <property type="gene ID" value="MA_1292"/>
</dbReference>
<dbReference type="Gene3D" id="2.160.20.10">
    <property type="entry name" value="Single-stranded right-handed beta-helix, Pectin lyase-like"/>
    <property type="match status" value="1"/>
</dbReference>
<dbReference type="InterPro" id="IPR006626">
    <property type="entry name" value="PbH1"/>
</dbReference>
<dbReference type="PANTHER" id="PTHR36842:SF1">
    <property type="entry name" value="PROTEIN TOLB"/>
    <property type="match status" value="1"/>
</dbReference>
<proteinExistence type="predicted"/>
<keyword evidence="1" id="KW-0732">Signal</keyword>
<dbReference type="FunFam" id="2.60.40.10:FF:000270">
    <property type="entry name" value="Cell surface protein"/>
    <property type="match status" value="3"/>
</dbReference>
<evidence type="ECO:0000256" key="2">
    <source>
        <dbReference type="SAM" id="MobiDB-lite"/>
    </source>
</evidence>
<dbReference type="PhylomeDB" id="Q8TR89"/>
<dbReference type="PROSITE" id="PS50093">
    <property type="entry name" value="PKD"/>
    <property type="match status" value="4"/>
</dbReference>
<dbReference type="AlphaFoldDB" id="Q8TR89"/>
<dbReference type="EMBL" id="AE010299">
    <property type="protein sequence ID" value="AAM04711.1"/>
    <property type="molecule type" value="Genomic_DNA"/>
</dbReference>
<dbReference type="InterPro" id="IPR012334">
    <property type="entry name" value="Pectin_lyas_fold"/>
</dbReference>
<feature type="compositionally biased region" description="Gly residues" evidence="2">
    <location>
        <begin position="727"/>
        <end position="736"/>
    </location>
</feature>
<evidence type="ECO:0000313" key="5">
    <source>
        <dbReference type="Proteomes" id="UP000002487"/>
    </source>
</evidence>
<feature type="domain" description="PKD" evidence="3">
    <location>
        <begin position="628"/>
        <end position="709"/>
    </location>
</feature>
<dbReference type="Proteomes" id="UP000002487">
    <property type="component" value="Chromosome"/>
</dbReference>
<accession>Q8TR89</accession>
<evidence type="ECO:0000313" key="4">
    <source>
        <dbReference type="EMBL" id="AAM04711.1"/>
    </source>
</evidence>
<dbReference type="HOGENOM" id="CLU_009318_4_0_2"/>
<feature type="compositionally biased region" description="Polar residues" evidence="2">
    <location>
        <begin position="894"/>
        <end position="907"/>
    </location>
</feature>
<dbReference type="GO" id="GO:0016485">
    <property type="term" value="P:protein processing"/>
    <property type="evidence" value="ECO:0000318"/>
    <property type="project" value="GO_Central"/>
</dbReference>
<dbReference type="PANTHER" id="PTHR36842">
    <property type="entry name" value="PROTEIN TOLB HOMOLOG"/>
    <property type="match status" value="1"/>
</dbReference>
<evidence type="ECO:0000259" key="3">
    <source>
        <dbReference type="PROSITE" id="PS50093"/>
    </source>
</evidence>
<organism evidence="4 5">
    <name type="scientific">Methanosarcina acetivorans (strain ATCC 35395 / DSM 2834 / JCM 12185 / C2A)</name>
    <dbReference type="NCBI Taxonomy" id="188937"/>
    <lineage>
        <taxon>Archaea</taxon>
        <taxon>Methanobacteriati</taxon>
        <taxon>Methanobacteriota</taxon>
        <taxon>Stenosarchaea group</taxon>
        <taxon>Methanomicrobia</taxon>
        <taxon>Methanosarcinales</taxon>
        <taxon>Methanosarcinaceae</taxon>
        <taxon>Methanosarcina</taxon>
    </lineage>
</organism>